<sequence>MTVKQAVEIYPTLQKLARTKKKTERKSILSSCPCKVFHVLSEIARNILKGVIKVPRHKLKSLKVYKNDLRKIAKQKNSSRIKRTLIQKGGFLPLLIKPALSLLASIVASKIMKK</sequence>
<keyword evidence="1" id="KW-0812">Transmembrane</keyword>
<dbReference type="EMBL" id="CAEY01001449">
    <property type="status" value="NOT_ANNOTATED_CDS"/>
    <property type="molecule type" value="Genomic_DNA"/>
</dbReference>
<evidence type="ECO:0000313" key="2">
    <source>
        <dbReference type="EnsemblMetazoa" id="tetur53g00120.1"/>
    </source>
</evidence>
<evidence type="ECO:0000313" key="3">
    <source>
        <dbReference type="Proteomes" id="UP000015104"/>
    </source>
</evidence>
<keyword evidence="3" id="KW-1185">Reference proteome</keyword>
<reference evidence="3" key="1">
    <citation type="submission" date="2011-08" db="EMBL/GenBank/DDBJ databases">
        <authorList>
            <person name="Rombauts S."/>
        </authorList>
    </citation>
    <scope>NUCLEOTIDE SEQUENCE</scope>
    <source>
        <strain evidence="3">London</strain>
    </source>
</reference>
<dbReference type="Proteomes" id="UP000015104">
    <property type="component" value="Unassembled WGS sequence"/>
</dbReference>
<organism evidence="2 3">
    <name type="scientific">Tetranychus urticae</name>
    <name type="common">Two-spotted spider mite</name>
    <dbReference type="NCBI Taxonomy" id="32264"/>
    <lineage>
        <taxon>Eukaryota</taxon>
        <taxon>Metazoa</taxon>
        <taxon>Ecdysozoa</taxon>
        <taxon>Arthropoda</taxon>
        <taxon>Chelicerata</taxon>
        <taxon>Arachnida</taxon>
        <taxon>Acari</taxon>
        <taxon>Acariformes</taxon>
        <taxon>Trombidiformes</taxon>
        <taxon>Prostigmata</taxon>
        <taxon>Eleutherengona</taxon>
        <taxon>Raphignathae</taxon>
        <taxon>Tetranychoidea</taxon>
        <taxon>Tetranychidae</taxon>
        <taxon>Tetranychus</taxon>
    </lineage>
</organism>
<protein>
    <submittedName>
        <fullName evidence="2">Uncharacterized protein</fullName>
    </submittedName>
</protein>
<keyword evidence="1" id="KW-1133">Transmembrane helix</keyword>
<dbReference type="AlphaFoldDB" id="A0A158P5L2"/>
<reference evidence="2" key="2">
    <citation type="submission" date="2016-04" db="UniProtKB">
        <authorList>
            <consortium name="EnsemblMetazoa"/>
        </authorList>
    </citation>
    <scope>IDENTIFICATION</scope>
</reference>
<proteinExistence type="predicted"/>
<accession>A0A158P5L2</accession>
<feature type="transmembrane region" description="Helical" evidence="1">
    <location>
        <begin position="90"/>
        <end position="112"/>
    </location>
</feature>
<dbReference type="EnsemblMetazoa" id="tetur53g00120.1">
    <property type="protein sequence ID" value="tetur53g00120.1"/>
    <property type="gene ID" value="tetur53g00120"/>
</dbReference>
<name>A0A158P5L2_TETUR</name>
<keyword evidence="1" id="KW-0472">Membrane</keyword>
<evidence type="ECO:0000256" key="1">
    <source>
        <dbReference type="SAM" id="Phobius"/>
    </source>
</evidence>